<dbReference type="EMBL" id="VBQZ03000074">
    <property type="protein sequence ID" value="MXQ91762.1"/>
    <property type="molecule type" value="Genomic_DNA"/>
</dbReference>
<dbReference type="Proteomes" id="UP000322234">
    <property type="component" value="Unassembled WGS sequence"/>
</dbReference>
<organism evidence="1 2">
    <name type="scientific">Bos mutus</name>
    <name type="common">wild yak</name>
    <dbReference type="NCBI Taxonomy" id="72004"/>
    <lineage>
        <taxon>Eukaryota</taxon>
        <taxon>Metazoa</taxon>
        <taxon>Chordata</taxon>
        <taxon>Craniata</taxon>
        <taxon>Vertebrata</taxon>
        <taxon>Euteleostomi</taxon>
        <taxon>Mammalia</taxon>
        <taxon>Eutheria</taxon>
        <taxon>Laurasiatheria</taxon>
        <taxon>Artiodactyla</taxon>
        <taxon>Ruminantia</taxon>
        <taxon>Pecora</taxon>
        <taxon>Bovidae</taxon>
        <taxon>Bovinae</taxon>
        <taxon>Bos</taxon>
    </lineage>
</organism>
<comment type="caution">
    <text evidence="1">The sequence shown here is derived from an EMBL/GenBank/DDBJ whole genome shotgun (WGS) entry which is preliminary data.</text>
</comment>
<keyword evidence="2" id="KW-1185">Reference proteome</keyword>
<sequence length="147" mass="14992">MKAHESPCSGPANLLCGPADTSSSWIVHAGKKQSCLHYAALGGSKDTVIQAGGSSNVADHQGTTPVHLAEARHWPAAGPYGRRCDLDAVDNEPGATGNMGTACCSSGHTVWAALGPSKALLECSKALQGCSDHSAIALALNLPDCWS</sequence>
<proteinExistence type="predicted"/>
<dbReference type="AlphaFoldDB" id="A0A6B0RQD5"/>
<name>A0A6B0RQD5_9CETA</name>
<accession>A0A6B0RQD5</accession>
<dbReference type="InterPro" id="IPR036770">
    <property type="entry name" value="Ankyrin_rpt-contain_sf"/>
</dbReference>
<reference evidence="1" key="1">
    <citation type="submission" date="2019-10" db="EMBL/GenBank/DDBJ databases">
        <title>The sequence and de novo assembly of the wild yak genome.</title>
        <authorList>
            <person name="Liu Y."/>
        </authorList>
    </citation>
    <scope>NUCLEOTIDE SEQUENCE [LARGE SCALE GENOMIC DNA]</scope>
    <source>
        <strain evidence="1">WY2019</strain>
    </source>
</reference>
<gene>
    <name evidence="1" type="ORF">E5288_WYG004528</name>
</gene>
<evidence type="ECO:0000313" key="2">
    <source>
        <dbReference type="Proteomes" id="UP000322234"/>
    </source>
</evidence>
<dbReference type="SUPFAM" id="SSF48403">
    <property type="entry name" value="Ankyrin repeat"/>
    <property type="match status" value="1"/>
</dbReference>
<evidence type="ECO:0000313" key="1">
    <source>
        <dbReference type="EMBL" id="MXQ91762.1"/>
    </source>
</evidence>
<protein>
    <submittedName>
        <fullName evidence="1">Uncharacterized protein</fullName>
    </submittedName>
</protein>